<evidence type="ECO:0008006" key="5">
    <source>
        <dbReference type="Google" id="ProtNLM"/>
    </source>
</evidence>
<dbReference type="OrthoDB" id="2989509at2"/>
<dbReference type="AlphaFoldDB" id="A0A2T0AZJ1"/>
<reference evidence="3 4" key="1">
    <citation type="submission" date="2018-03" db="EMBL/GenBank/DDBJ databases">
        <title>Genome sequence of Clostridium thermopalmarium DSM 5974.</title>
        <authorList>
            <person name="Poehlein A."/>
            <person name="Daniel R."/>
        </authorList>
    </citation>
    <scope>NUCLEOTIDE SEQUENCE [LARGE SCALE GENOMIC DNA]</scope>
    <source>
        <strain evidence="3 4">DSM 5974</strain>
    </source>
</reference>
<keyword evidence="2" id="KW-0812">Transmembrane</keyword>
<keyword evidence="2" id="KW-0472">Membrane</keyword>
<protein>
    <recommendedName>
        <fullName evidence="5">DUF2933 domain-containing protein</fullName>
    </recommendedName>
</protein>
<evidence type="ECO:0000256" key="1">
    <source>
        <dbReference type="SAM" id="MobiDB-lite"/>
    </source>
</evidence>
<feature type="region of interest" description="Disordered" evidence="1">
    <location>
        <begin position="76"/>
        <end position="102"/>
    </location>
</feature>
<feature type="transmembrane region" description="Helical" evidence="2">
    <location>
        <begin position="48"/>
        <end position="69"/>
    </location>
</feature>
<dbReference type="Proteomes" id="UP000239614">
    <property type="component" value="Unassembled WGS sequence"/>
</dbReference>
<feature type="transmembrane region" description="Helical" evidence="2">
    <location>
        <begin position="21"/>
        <end position="42"/>
    </location>
</feature>
<evidence type="ECO:0000313" key="3">
    <source>
        <dbReference type="EMBL" id="PRR76613.1"/>
    </source>
</evidence>
<keyword evidence="2" id="KW-1133">Transmembrane helix</keyword>
<dbReference type="RefSeq" id="WP_106023949.1">
    <property type="nucleotide sequence ID" value="NZ_PVXN01000005.1"/>
</dbReference>
<feature type="compositionally biased region" description="Basic and acidic residues" evidence="1">
    <location>
        <begin position="90"/>
        <end position="102"/>
    </location>
</feature>
<keyword evidence="4" id="KW-1185">Reference proteome</keyword>
<sequence>MKCHGNNKGNPGDHKHSPLKHMLHMILCCGLPIVIIGLLPFISKISPSAAGVLAKIAPFICPLMMIGMIPMMMGGSKKGSCCDNKGNDSSNKESIELTKPVE</sequence>
<proteinExistence type="predicted"/>
<evidence type="ECO:0000313" key="4">
    <source>
        <dbReference type="Proteomes" id="UP000239614"/>
    </source>
</evidence>
<gene>
    <name evidence="3" type="ORF">CPAL_02840</name>
</gene>
<comment type="caution">
    <text evidence="3">The sequence shown here is derived from an EMBL/GenBank/DDBJ whole genome shotgun (WGS) entry which is preliminary data.</text>
</comment>
<organism evidence="3 4">
    <name type="scientific">Clostridium thermopalmarium DSM 5974</name>
    <dbReference type="NCBI Taxonomy" id="1121340"/>
    <lineage>
        <taxon>Bacteria</taxon>
        <taxon>Bacillati</taxon>
        <taxon>Bacillota</taxon>
        <taxon>Clostridia</taxon>
        <taxon>Eubacteriales</taxon>
        <taxon>Clostridiaceae</taxon>
        <taxon>Clostridium</taxon>
    </lineage>
</organism>
<name>A0A2T0AZJ1_9CLOT</name>
<accession>A0A2T0AZJ1</accession>
<evidence type="ECO:0000256" key="2">
    <source>
        <dbReference type="SAM" id="Phobius"/>
    </source>
</evidence>
<dbReference type="EMBL" id="PVXN01000005">
    <property type="protein sequence ID" value="PRR76613.1"/>
    <property type="molecule type" value="Genomic_DNA"/>
</dbReference>